<dbReference type="Proteomes" id="UP000305238">
    <property type="component" value="Unassembled WGS sequence"/>
</dbReference>
<reference evidence="1 2" key="1">
    <citation type="submission" date="2019-05" db="EMBL/GenBank/DDBJ databases">
        <title>Draft genome sequence of Actinomadura geliboluensis A8036.</title>
        <authorList>
            <person name="Saricaoglu S."/>
            <person name="Isik K."/>
        </authorList>
    </citation>
    <scope>NUCLEOTIDE SEQUENCE [LARGE SCALE GENOMIC DNA]</scope>
    <source>
        <strain evidence="1 2">A8036</strain>
    </source>
</reference>
<name>A0A5S4G331_9ACTN</name>
<organism evidence="1 2">
    <name type="scientific">Actinomadura geliboluensis</name>
    <dbReference type="NCBI Taxonomy" id="882440"/>
    <lineage>
        <taxon>Bacteria</taxon>
        <taxon>Bacillati</taxon>
        <taxon>Actinomycetota</taxon>
        <taxon>Actinomycetes</taxon>
        <taxon>Streptosporangiales</taxon>
        <taxon>Thermomonosporaceae</taxon>
        <taxon>Actinomadura</taxon>
    </lineage>
</organism>
<gene>
    <name evidence="1" type="ORF">ETD96_39565</name>
</gene>
<dbReference type="EMBL" id="VCKZ01000498">
    <property type="protein sequence ID" value="TMR27359.1"/>
    <property type="molecule type" value="Genomic_DNA"/>
</dbReference>
<comment type="caution">
    <text evidence="1">The sequence shown here is derived from an EMBL/GenBank/DDBJ whole genome shotgun (WGS) entry which is preliminary data.</text>
</comment>
<protein>
    <submittedName>
        <fullName evidence="1">Uncharacterized protein</fullName>
    </submittedName>
</protein>
<keyword evidence="2" id="KW-1185">Reference proteome</keyword>
<sequence>MTNPMTMTMPVAVTGTHPVPAAFTNSTGAAPDGRERGCSNCGSVRSVRVLPDGRHRCDCGHRWTPTAARTVRPSTGHRADGPA</sequence>
<proteinExistence type="predicted"/>
<dbReference type="AlphaFoldDB" id="A0A5S4G331"/>
<dbReference type="RefSeq" id="WP_138641616.1">
    <property type="nucleotide sequence ID" value="NZ_JASWDG010000038.1"/>
</dbReference>
<accession>A0A5S4G331</accession>
<evidence type="ECO:0000313" key="2">
    <source>
        <dbReference type="Proteomes" id="UP000305238"/>
    </source>
</evidence>
<evidence type="ECO:0000313" key="1">
    <source>
        <dbReference type="EMBL" id="TMR27359.1"/>
    </source>
</evidence>